<gene>
    <name evidence="2" type="ORF">CCHR01_06648</name>
</gene>
<evidence type="ECO:0000259" key="1">
    <source>
        <dbReference type="Pfam" id="PF06985"/>
    </source>
</evidence>
<feature type="domain" description="Heterokaryon incompatibility" evidence="1">
    <location>
        <begin position="145"/>
        <end position="276"/>
    </location>
</feature>
<proteinExistence type="predicted"/>
<dbReference type="Proteomes" id="UP001243330">
    <property type="component" value="Unassembled WGS sequence"/>
</dbReference>
<name>A0AAD9APF8_9PEZI</name>
<evidence type="ECO:0000313" key="2">
    <source>
        <dbReference type="EMBL" id="KAK1850747.1"/>
    </source>
</evidence>
<reference evidence="2" key="1">
    <citation type="submission" date="2023-01" db="EMBL/GenBank/DDBJ databases">
        <title>Colletotrichum chrysophilum M932 genome sequence.</title>
        <authorList>
            <person name="Baroncelli R."/>
        </authorList>
    </citation>
    <scope>NUCLEOTIDE SEQUENCE</scope>
    <source>
        <strain evidence="2">M932</strain>
    </source>
</reference>
<dbReference type="PANTHER" id="PTHR24148:SF64">
    <property type="entry name" value="HETEROKARYON INCOMPATIBILITY DOMAIN-CONTAINING PROTEIN"/>
    <property type="match status" value="1"/>
</dbReference>
<accession>A0AAD9APF8</accession>
<dbReference type="InterPro" id="IPR052895">
    <property type="entry name" value="HetReg/Transcr_Mod"/>
</dbReference>
<dbReference type="InterPro" id="IPR010730">
    <property type="entry name" value="HET"/>
</dbReference>
<keyword evidence="3" id="KW-1185">Reference proteome</keyword>
<comment type="caution">
    <text evidence="2">The sequence shown here is derived from an EMBL/GenBank/DDBJ whole genome shotgun (WGS) entry which is preliminary data.</text>
</comment>
<organism evidence="2 3">
    <name type="scientific">Colletotrichum chrysophilum</name>
    <dbReference type="NCBI Taxonomy" id="1836956"/>
    <lineage>
        <taxon>Eukaryota</taxon>
        <taxon>Fungi</taxon>
        <taxon>Dikarya</taxon>
        <taxon>Ascomycota</taxon>
        <taxon>Pezizomycotina</taxon>
        <taxon>Sordariomycetes</taxon>
        <taxon>Hypocreomycetidae</taxon>
        <taxon>Glomerellales</taxon>
        <taxon>Glomerellaceae</taxon>
        <taxon>Colletotrichum</taxon>
        <taxon>Colletotrichum gloeosporioides species complex</taxon>
    </lineage>
</organism>
<dbReference type="AlphaFoldDB" id="A0AAD9APF8"/>
<protein>
    <recommendedName>
        <fullName evidence="1">Heterokaryon incompatibility domain-containing protein</fullName>
    </recommendedName>
</protein>
<sequence>MINWHASTCRRPDLRFLPGLEAQACFNCGEIETVAESSSANVARNFDLRWPTSLPFIDDAADDNGPVGPPSLISSASNSAVEGVVLETTTAATDIGKDTTALAKTSLYTSLYARKIRLLRLLPGKYNDPITCDIRVVDLQSKPEYEALSYTWADSNGDTSLSETLHIKGHHSILRIITNCAKAIRRLRFPSLSRELWVDAICINQDNNAERSHQVGIMQYIYAAAERVLVYLGEETGDPDPETFVPWKYENQGNTLDLSTDLRKQPYFTRVLVIQEIASARSAWILLGAKGARWDDFLQPPDTDDIDYRSMCIMNYEFLKAHHPWLQLVSQPRHRKLKELCSFLFATERC</sequence>
<dbReference type="PANTHER" id="PTHR24148">
    <property type="entry name" value="ANKYRIN REPEAT DOMAIN-CONTAINING PROTEIN 39 HOMOLOG-RELATED"/>
    <property type="match status" value="1"/>
</dbReference>
<evidence type="ECO:0000313" key="3">
    <source>
        <dbReference type="Proteomes" id="UP001243330"/>
    </source>
</evidence>
<dbReference type="EMBL" id="JAQOWY010000112">
    <property type="protein sequence ID" value="KAK1850747.1"/>
    <property type="molecule type" value="Genomic_DNA"/>
</dbReference>
<dbReference type="Pfam" id="PF06985">
    <property type="entry name" value="HET"/>
    <property type="match status" value="1"/>
</dbReference>